<gene>
    <name evidence="1" type="ORF">SAMN05444515_106143</name>
</gene>
<evidence type="ECO:0000313" key="1">
    <source>
        <dbReference type="EMBL" id="SEK91334.1"/>
    </source>
</evidence>
<proteinExistence type="predicted"/>
<dbReference type="OrthoDB" id="7057360at2"/>
<dbReference type="Proteomes" id="UP000199256">
    <property type="component" value="Unassembled WGS sequence"/>
</dbReference>
<organism evidence="1 2">
    <name type="scientific">Ectothiorhodospira marina</name>
    <dbReference type="NCBI Taxonomy" id="1396821"/>
    <lineage>
        <taxon>Bacteria</taxon>
        <taxon>Pseudomonadati</taxon>
        <taxon>Pseudomonadota</taxon>
        <taxon>Gammaproteobacteria</taxon>
        <taxon>Chromatiales</taxon>
        <taxon>Ectothiorhodospiraceae</taxon>
        <taxon>Ectothiorhodospira</taxon>
    </lineage>
</organism>
<evidence type="ECO:0000313" key="2">
    <source>
        <dbReference type="Proteomes" id="UP000199256"/>
    </source>
</evidence>
<protein>
    <submittedName>
        <fullName evidence="1">Uncharacterized protein</fullName>
    </submittedName>
</protein>
<sequence length="247" mass="28505">MPSTLQNVMIGEELLSAMRLIKTGLRELNRMDGSTDFFHLPILLLASGFERMMKTACCCHHLETTGNYPDRRHFSKNPKRSGQPTHDLMWLLDKRVRQCFSDNYHAGLPAAQSDVEFLEKDKRMRRMVKILSDFAKSARYYNLNIVFGDANPGPSPEDEWKKLEMEVLREDPSWTRRIGDQKDGDSFHRQINTALTIQCEKLARALARLFTIGGLGAQAKQISPHTHHFLFLMDDQLGKTDYERIHI</sequence>
<reference evidence="2" key="1">
    <citation type="submission" date="2016-10" db="EMBL/GenBank/DDBJ databases">
        <authorList>
            <person name="Varghese N."/>
            <person name="Submissions S."/>
        </authorList>
    </citation>
    <scope>NUCLEOTIDE SEQUENCE [LARGE SCALE GENOMIC DNA]</scope>
    <source>
        <strain evidence="2">DSM 241</strain>
    </source>
</reference>
<accession>A0A1H7KXN9</accession>
<dbReference type="AlphaFoldDB" id="A0A1H7KXN9"/>
<name>A0A1H7KXN9_9GAMM</name>
<dbReference type="EMBL" id="FOAA01000006">
    <property type="protein sequence ID" value="SEK91334.1"/>
    <property type="molecule type" value="Genomic_DNA"/>
</dbReference>
<keyword evidence="2" id="KW-1185">Reference proteome</keyword>
<dbReference type="RefSeq" id="WP_090252863.1">
    <property type="nucleotide sequence ID" value="NZ_FOAA01000006.1"/>
</dbReference>